<evidence type="ECO:0000313" key="3">
    <source>
        <dbReference type="Proteomes" id="UP000231279"/>
    </source>
</evidence>
<sequence>MGIKLTGIANATKKLRQNISSKKGIFQPRPIDVPKGHFAVYVGKSRRRFVVPISHLNHPLFEELLHWAEEEFGYDHPMGGLTIPCKEEYFLSIISLISFHS</sequence>
<proteinExistence type="inferred from homology"/>
<dbReference type="EMBL" id="NKXS01004202">
    <property type="protein sequence ID" value="PIN07131.1"/>
    <property type="molecule type" value="Genomic_DNA"/>
</dbReference>
<comment type="similarity">
    <text evidence="1">Belongs to the ARG7 family.</text>
</comment>
<dbReference type="GO" id="GO:0009733">
    <property type="term" value="P:response to auxin"/>
    <property type="evidence" value="ECO:0007669"/>
    <property type="project" value="InterPro"/>
</dbReference>
<dbReference type="InterPro" id="IPR003676">
    <property type="entry name" value="SAUR_fam"/>
</dbReference>
<evidence type="ECO:0000256" key="1">
    <source>
        <dbReference type="ARBA" id="ARBA00006974"/>
    </source>
</evidence>
<keyword evidence="3" id="KW-1185">Reference proteome</keyword>
<protein>
    <recommendedName>
        <fullName evidence="4">Small auxin-up RNA</fullName>
    </recommendedName>
</protein>
<reference evidence="3" key="1">
    <citation type="journal article" date="2018" name="Gigascience">
        <title>Genome assembly of the Pink Ipe (Handroanthus impetiginosus, Bignoniaceae), a highly valued, ecologically keystone Neotropical timber forest tree.</title>
        <authorList>
            <person name="Silva-Junior O.B."/>
            <person name="Grattapaglia D."/>
            <person name="Novaes E."/>
            <person name="Collevatti R.G."/>
        </authorList>
    </citation>
    <scope>NUCLEOTIDE SEQUENCE [LARGE SCALE GENOMIC DNA]</scope>
    <source>
        <strain evidence="3">cv. UFG-1</strain>
    </source>
</reference>
<dbReference type="STRING" id="429701.A0A2G9GP97"/>
<dbReference type="Pfam" id="PF02519">
    <property type="entry name" value="Auxin_inducible"/>
    <property type="match status" value="1"/>
</dbReference>
<evidence type="ECO:0000313" key="2">
    <source>
        <dbReference type="EMBL" id="PIN07131.1"/>
    </source>
</evidence>
<gene>
    <name evidence="2" type="ORF">CDL12_20300</name>
</gene>
<organism evidence="2 3">
    <name type="scientific">Handroanthus impetiginosus</name>
    <dbReference type="NCBI Taxonomy" id="429701"/>
    <lineage>
        <taxon>Eukaryota</taxon>
        <taxon>Viridiplantae</taxon>
        <taxon>Streptophyta</taxon>
        <taxon>Embryophyta</taxon>
        <taxon>Tracheophyta</taxon>
        <taxon>Spermatophyta</taxon>
        <taxon>Magnoliopsida</taxon>
        <taxon>eudicotyledons</taxon>
        <taxon>Gunneridae</taxon>
        <taxon>Pentapetalae</taxon>
        <taxon>asterids</taxon>
        <taxon>lamiids</taxon>
        <taxon>Lamiales</taxon>
        <taxon>Bignoniaceae</taxon>
        <taxon>Crescentiina</taxon>
        <taxon>Tabebuia alliance</taxon>
        <taxon>Handroanthus</taxon>
    </lineage>
</organism>
<name>A0A2G9GP97_9LAMI</name>
<dbReference type="PANTHER" id="PTHR31929">
    <property type="entry name" value="SAUR-LIKE AUXIN-RESPONSIVE PROTEIN FAMILY-RELATED"/>
    <property type="match status" value="1"/>
</dbReference>
<accession>A0A2G9GP97</accession>
<dbReference type="AlphaFoldDB" id="A0A2G9GP97"/>
<dbReference type="Proteomes" id="UP000231279">
    <property type="component" value="Unassembled WGS sequence"/>
</dbReference>
<evidence type="ECO:0008006" key="4">
    <source>
        <dbReference type="Google" id="ProtNLM"/>
    </source>
</evidence>
<dbReference type="OrthoDB" id="625231at2759"/>
<comment type="caution">
    <text evidence="2">The sequence shown here is derived from an EMBL/GenBank/DDBJ whole genome shotgun (WGS) entry which is preliminary data.</text>
</comment>